<accession>A0ABV0GMR4</accession>
<dbReference type="EMBL" id="JBBMFV010000004">
    <property type="protein sequence ID" value="MEO3939827.1"/>
    <property type="molecule type" value="Genomic_DNA"/>
</dbReference>
<sequence>MTVSPTSVAAGERLFAHSPERLGTGQHMALDNTFGALGGL</sequence>
<evidence type="ECO:0000313" key="2">
    <source>
        <dbReference type="Proteomes" id="UP001448614"/>
    </source>
</evidence>
<keyword evidence="2" id="KW-1185">Reference proteome</keyword>
<organism evidence="1 2">
    <name type="scientific">Paenarthrobacter nicotinovorans</name>
    <name type="common">Arthrobacter nicotinovorans</name>
    <dbReference type="NCBI Taxonomy" id="29320"/>
    <lineage>
        <taxon>Bacteria</taxon>
        <taxon>Bacillati</taxon>
        <taxon>Actinomycetota</taxon>
        <taxon>Actinomycetes</taxon>
        <taxon>Micrococcales</taxon>
        <taxon>Micrococcaceae</taxon>
        <taxon>Paenarthrobacter</taxon>
    </lineage>
</organism>
<comment type="caution">
    <text evidence="1">The sequence shown here is derived from an EMBL/GenBank/DDBJ whole genome shotgun (WGS) entry which is preliminary data.</text>
</comment>
<dbReference type="Proteomes" id="UP001448614">
    <property type="component" value="Unassembled WGS sequence"/>
</dbReference>
<evidence type="ECO:0000313" key="1">
    <source>
        <dbReference type="EMBL" id="MEO3939827.1"/>
    </source>
</evidence>
<proteinExistence type="predicted"/>
<dbReference type="RefSeq" id="WP_347781704.1">
    <property type="nucleotide sequence ID" value="NZ_JBBMFV010000004.1"/>
</dbReference>
<gene>
    <name evidence="1" type="ORF">V3C41_01945</name>
</gene>
<name>A0ABV0GMR4_PAENI</name>
<protein>
    <submittedName>
        <fullName evidence="1">Uncharacterized protein</fullName>
    </submittedName>
</protein>
<reference evidence="1 2" key="1">
    <citation type="journal article" date="2024" name="Appl. Microbiol. Biotechnol.">
        <title>Biosynthetic gene clusters with biotechnological applications in novel Antarctic isolates from Actinomycetota.</title>
        <authorList>
            <person name="Bruna P."/>
            <person name="Nunez-Montero K."/>
            <person name="Contreras M.J."/>
            <person name="Leal K."/>
            <person name="Garcia M."/>
            <person name="Abanto M."/>
            <person name="Barrientos L."/>
        </authorList>
    </citation>
    <scope>NUCLEOTIDE SEQUENCE [LARGE SCALE GENOMIC DNA]</scope>
    <source>
        <strain evidence="1 2">Se16.17</strain>
    </source>
</reference>